<comment type="caution">
    <text evidence="2">The sequence shown here is derived from an EMBL/GenBank/DDBJ whole genome shotgun (WGS) entry which is preliminary data.</text>
</comment>
<dbReference type="InterPro" id="IPR009057">
    <property type="entry name" value="Homeodomain-like_sf"/>
</dbReference>
<accession>A0ABX3KYN4</accession>
<dbReference type="InterPro" id="IPR017894">
    <property type="entry name" value="HTH_IS21_transposase_type"/>
</dbReference>
<proteinExistence type="predicted"/>
<evidence type="ECO:0000313" key="2">
    <source>
        <dbReference type="EMBL" id="OOF70273.1"/>
    </source>
</evidence>
<dbReference type="SUPFAM" id="SSF46689">
    <property type="entry name" value="Homeodomain-like"/>
    <property type="match status" value="1"/>
</dbReference>
<dbReference type="Proteomes" id="UP000188820">
    <property type="component" value="Unassembled WGS sequence"/>
</dbReference>
<evidence type="ECO:0000259" key="1">
    <source>
        <dbReference type="PROSITE" id="PS50531"/>
    </source>
</evidence>
<dbReference type="EMBL" id="MLAA01000013">
    <property type="protein sequence ID" value="OOF70273.1"/>
    <property type="molecule type" value="Genomic_DNA"/>
</dbReference>
<gene>
    <name evidence="2" type="ORF">BKG89_04130</name>
</gene>
<evidence type="ECO:0000313" key="3">
    <source>
        <dbReference type="Proteomes" id="UP000188820"/>
    </source>
</evidence>
<sequence length="125" mass="14400">MFCVETILKIRRLYHKDGLSQRKIVEKLRLSRRTVRKYLNVVEIPEYQHPHTGSSKLGSYKERLTEHLKEEMAKSPSLRLTTVCHVECLQSLSSGEYLRIRAEELGEQQSSLSLIGADVSGRQDT</sequence>
<name>A0ABX3KYN4_9PAST</name>
<feature type="domain" description="HTH IS21-type" evidence="1">
    <location>
        <begin position="6"/>
        <end position="68"/>
    </location>
</feature>
<dbReference type="PROSITE" id="PS50531">
    <property type="entry name" value="HTH_IS21"/>
    <property type="match status" value="1"/>
</dbReference>
<keyword evidence="3" id="KW-1185">Reference proteome</keyword>
<organism evidence="2 3">
    <name type="scientific">Rodentibacter caecimuris</name>
    <dbReference type="NCBI Taxonomy" id="1796644"/>
    <lineage>
        <taxon>Bacteria</taxon>
        <taxon>Pseudomonadati</taxon>
        <taxon>Pseudomonadota</taxon>
        <taxon>Gammaproteobacteria</taxon>
        <taxon>Pasteurellales</taxon>
        <taxon>Pasteurellaceae</taxon>
        <taxon>Rodentibacter</taxon>
    </lineage>
</organism>
<dbReference type="RefSeq" id="WP_077462927.1">
    <property type="nucleotide sequence ID" value="NZ_MLAA01000013.1"/>
</dbReference>
<dbReference type="Gene3D" id="1.10.10.60">
    <property type="entry name" value="Homeodomain-like"/>
    <property type="match status" value="1"/>
</dbReference>
<protein>
    <recommendedName>
        <fullName evidence="1">HTH IS21-type domain-containing protein</fullName>
    </recommendedName>
</protein>
<reference evidence="2 3" key="1">
    <citation type="submission" date="2016-10" db="EMBL/GenBank/DDBJ databases">
        <title>Rodentibacter gen. nov. and new species.</title>
        <authorList>
            <person name="Christensen H."/>
        </authorList>
    </citation>
    <scope>NUCLEOTIDE SEQUENCE [LARGE SCALE GENOMIC DNA]</scope>
    <source>
        <strain evidence="2 3">1998236014</strain>
    </source>
</reference>